<sequence length="297" mass="33679">MNLRKQTNQKTISFVKLHTFLLSVILSLLSGIEIHSQTFNKQTDLLLANFDLKPDEDDVMAAAALACMLKHPDFEDVNYYAVAGAYGDQNHLFITAGVPDYYNVLFGAENSNWTNAHEYWDASVTRVKDKIIPILNSGGHVFVQEAGQSNFTYDVLQAVLAEGISLDTFEKQVIIVQHSRYNENNTTPSELEWLKAHTVYKKIDDGNTDDNDTPGYRTKDSIWLERAKSVNNPNAEARDIWTEADKICDAWEGEWTNKWIASGGIDFSDCVENWYIFDLGNQADDIASFWNQYVTNP</sequence>
<evidence type="ECO:0000313" key="2">
    <source>
        <dbReference type="EMBL" id="MBP1840077.1"/>
    </source>
</evidence>
<name>A0A9X1CBI6_9FLAO</name>
<reference evidence="2" key="1">
    <citation type="submission" date="2021-03" db="EMBL/GenBank/DDBJ databases">
        <title>Genomic Encyclopedia of Type Strains, Phase IV (KMG-IV): sequencing the most valuable type-strain genomes for metagenomic binning, comparative biology and taxonomic classification.</title>
        <authorList>
            <person name="Goeker M."/>
        </authorList>
    </citation>
    <scope>NUCLEOTIDE SEQUENCE</scope>
    <source>
        <strain evidence="2">DSM 15523</strain>
        <strain evidence="3 5">DSM 16476</strain>
    </source>
</reference>
<keyword evidence="1" id="KW-0812">Transmembrane</keyword>
<dbReference type="RefSeq" id="WP_209542092.1">
    <property type="nucleotide sequence ID" value="NZ_JAGGJQ010000005.1"/>
</dbReference>
<organism evidence="2 4">
    <name type="scientific">Formosa algae</name>
    <dbReference type="NCBI Taxonomy" id="225843"/>
    <lineage>
        <taxon>Bacteria</taxon>
        <taxon>Pseudomonadati</taxon>
        <taxon>Bacteroidota</taxon>
        <taxon>Flavobacteriia</taxon>
        <taxon>Flavobacteriales</taxon>
        <taxon>Flavobacteriaceae</taxon>
        <taxon>Formosa</taxon>
    </lineage>
</organism>
<feature type="transmembrane region" description="Helical" evidence="1">
    <location>
        <begin position="12"/>
        <end position="32"/>
    </location>
</feature>
<keyword evidence="1" id="KW-1133">Transmembrane helix</keyword>
<dbReference type="Proteomes" id="UP001138672">
    <property type="component" value="Unassembled WGS sequence"/>
</dbReference>
<proteinExistence type="predicted"/>
<protein>
    <submittedName>
        <fullName evidence="2">Uncharacterized protein</fullName>
    </submittedName>
</protein>
<dbReference type="EMBL" id="JAUSUU010000006">
    <property type="protein sequence ID" value="MDQ0335677.1"/>
    <property type="molecule type" value="Genomic_DNA"/>
</dbReference>
<dbReference type="AlphaFoldDB" id="A0A9X1CBI6"/>
<comment type="caution">
    <text evidence="2">The sequence shown here is derived from an EMBL/GenBank/DDBJ whole genome shotgun (WGS) entry which is preliminary data.</text>
</comment>
<dbReference type="Proteomes" id="UP001231587">
    <property type="component" value="Unassembled WGS sequence"/>
</dbReference>
<dbReference type="EMBL" id="JAGGJQ010000005">
    <property type="protein sequence ID" value="MBP1840077.1"/>
    <property type="molecule type" value="Genomic_DNA"/>
</dbReference>
<keyword evidence="1" id="KW-0472">Membrane</keyword>
<evidence type="ECO:0000313" key="5">
    <source>
        <dbReference type="Proteomes" id="UP001231587"/>
    </source>
</evidence>
<gene>
    <name evidence="2" type="ORF">J2Z56_002004</name>
    <name evidence="3" type="ORF">J2Z57_002128</name>
</gene>
<evidence type="ECO:0000256" key="1">
    <source>
        <dbReference type="SAM" id="Phobius"/>
    </source>
</evidence>
<evidence type="ECO:0000313" key="3">
    <source>
        <dbReference type="EMBL" id="MDQ0335677.1"/>
    </source>
</evidence>
<evidence type="ECO:0000313" key="4">
    <source>
        <dbReference type="Proteomes" id="UP001138672"/>
    </source>
</evidence>
<keyword evidence="5" id="KW-1185">Reference proteome</keyword>
<accession>A0A9X1CBI6</accession>